<organism evidence="1 2">
    <name type="scientific">Brachionus plicatilis</name>
    <name type="common">Marine rotifer</name>
    <name type="synonym">Brachionus muelleri</name>
    <dbReference type="NCBI Taxonomy" id="10195"/>
    <lineage>
        <taxon>Eukaryota</taxon>
        <taxon>Metazoa</taxon>
        <taxon>Spiralia</taxon>
        <taxon>Gnathifera</taxon>
        <taxon>Rotifera</taxon>
        <taxon>Eurotatoria</taxon>
        <taxon>Monogononta</taxon>
        <taxon>Pseudotrocha</taxon>
        <taxon>Ploima</taxon>
        <taxon>Brachionidae</taxon>
        <taxon>Brachionus</taxon>
    </lineage>
</organism>
<evidence type="ECO:0000313" key="2">
    <source>
        <dbReference type="Proteomes" id="UP000276133"/>
    </source>
</evidence>
<reference evidence="1 2" key="1">
    <citation type="journal article" date="2018" name="Sci. Rep.">
        <title>Genomic signatures of local adaptation to the degree of environmental predictability in rotifers.</title>
        <authorList>
            <person name="Franch-Gras L."/>
            <person name="Hahn C."/>
            <person name="Garcia-Roger E.M."/>
            <person name="Carmona M.J."/>
            <person name="Serra M."/>
            <person name="Gomez A."/>
        </authorList>
    </citation>
    <scope>NUCLEOTIDE SEQUENCE [LARGE SCALE GENOMIC DNA]</scope>
    <source>
        <strain evidence="1">HYR1</strain>
    </source>
</reference>
<dbReference type="EMBL" id="REGN01010667">
    <property type="protein sequence ID" value="RMZ98609.1"/>
    <property type="molecule type" value="Genomic_DNA"/>
</dbReference>
<gene>
    <name evidence="1" type="ORF">BpHYR1_012931</name>
</gene>
<evidence type="ECO:0000313" key="1">
    <source>
        <dbReference type="EMBL" id="RMZ98609.1"/>
    </source>
</evidence>
<protein>
    <submittedName>
        <fullName evidence="1">Uncharacterized protein</fullName>
    </submittedName>
</protein>
<proteinExistence type="predicted"/>
<name>A0A3M7PHR3_BRAPC</name>
<dbReference type="Proteomes" id="UP000276133">
    <property type="component" value="Unassembled WGS sequence"/>
</dbReference>
<keyword evidence="2" id="KW-1185">Reference proteome</keyword>
<accession>A0A3M7PHR3</accession>
<dbReference type="AlphaFoldDB" id="A0A3M7PHR3"/>
<comment type="caution">
    <text evidence="1">The sequence shown here is derived from an EMBL/GenBank/DDBJ whole genome shotgun (WGS) entry which is preliminary data.</text>
</comment>
<sequence>MTLKIFDFVAFFKEYFFIFLSNFIKFKDSIQKKDRIFCRFKILTVKLIGQMTAPQKVGGLFDRPFFLPYFLAVKNQTACYQGIVKFKYKLNKNSCFFDELKLNYVNATCCNIQSCINCQSLIDYENYPILISKDMKN</sequence>